<accession>A0A2A4FPM1</accession>
<comment type="caution">
    <text evidence="7">The sequence shown here is derived from an EMBL/GenBank/DDBJ whole genome shotgun (WGS) entry which is preliminary data.</text>
</comment>
<organism evidence="7 8">
    <name type="scientific">Rhizorhabdus dicambivorans</name>
    <dbReference type="NCBI Taxonomy" id="1850238"/>
    <lineage>
        <taxon>Bacteria</taxon>
        <taxon>Pseudomonadati</taxon>
        <taxon>Pseudomonadota</taxon>
        <taxon>Alphaproteobacteria</taxon>
        <taxon>Sphingomonadales</taxon>
        <taxon>Sphingomonadaceae</taxon>
        <taxon>Rhizorhabdus</taxon>
    </lineage>
</organism>
<dbReference type="InterPro" id="IPR003819">
    <property type="entry name" value="TauD/TfdA-like"/>
</dbReference>
<dbReference type="Pfam" id="PF02668">
    <property type="entry name" value="TauD"/>
    <property type="match status" value="1"/>
</dbReference>
<dbReference type="InterPro" id="IPR051323">
    <property type="entry name" value="AtsK-like"/>
</dbReference>
<keyword evidence="5" id="KW-0408">Iron</keyword>
<dbReference type="PANTHER" id="PTHR30468">
    <property type="entry name" value="ALPHA-KETOGLUTARATE-DEPENDENT SULFONATE DIOXYGENASE"/>
    <property type="match status" value="1"/>
</dbReference>
<evidence type="ECO:0000256" key="1">
    <source>
        <dbReference type="ARBA" id="ARBA00005896"/>
    </source>
</evidence>
<evidence type="ECO:0000256" key="3">
    <source>
        <dbReference type="ARBA" id="ARBA00022964"/>
    </source>
</evidence>
<gene>
    <name evidence="7" type="ORF">COO09_22135</name>
</gene>
<evidence type="ECO:0000259" key="6">
    <source>
        <dbReference type="Pfam" id="PF02668"/>
    </source>
</evidence>
<dbReference type="PANTHER" id="PTHR30468:SF1">
    <property type="entry name" value="ALPHA-KETOGLUTARATE-DEPENDENT SULFONATE DIOXYGENASE"/>
    <property type="match status" value="1"/>
</dbReference>
<keyword evidence="3 7" id="KW-0223">Dioxygenase</keyword>
<dbReference type="GO" id="GO:0005737">
    <property type="term" value="C:cytoplasm"/>
    <property type="evidence" value="ECO:0007669"/>
    <property type="project" value="TreeGrafter"/>
</dbReference>
<dbReference type="SUPFAM" id="SSF51197">
    <property type="entry name" value="Clavaminate synthase-like"/>
    <property type="match status" value="1"/>
</dbReference>
<dbReference type="OrthoDB" id="7209371at2"/>
<dbReference type="GO" id="GO:0016706">
    <property type="term" value="F:2-oxoglutarate-dependent dioxygenase activity"/>
    <property type="evidence" value="ECO:0007669"/>
    <property type="project" value="TreeGrafter"/>
</dbReference>
<keyword evidence="4" id="KW-0560">Oxidoreductase</keyword>
<proteinExistence type="inferred from homology"/>
<dbReference type="GO" id="GO:0046872">
    <property type="term" value="F:metal ion binding"/>
    <property type="evidence" value="ECO:0007669"/>
    <property type="project" value="UniProtKB-KW"/>
</dbReference>
<dbReference type="RefSeq" id="WP_083216114.1">
    <property type="nucleotide sequence ID" value="NZ_CP023449.1"/>
</dbReference>
<evidence type="ECO:0000313" key="7">
    <source>
        <dbReference type="EMBL" id="PCE40059.1"/>
    </source>
</evidence>
<keyword evidence="2" id="KW-0479">Metal-binding</keyword>
<dbReference type="Gene3D" id="3.60.130.10">
    <property type="entry name" value="Clavaminate synthase-like"/>
    <property type="match status" value="1"/>
</dbReference>
<dbReference type="KEGG" id="rdi:CMV14_15865"/>
<dbReference type="AlphaFoldDB" id="A0A2A4FPM1"/>
<comment type="similarity">
    <text evidence="1">Belongs to the TfdA dioxygenase family.</text>
</comment>
<evidence type="ECO:0000256" key="5">
    <source>
        <dbReference type="ARBA" id="ARBA00023004"/>
    </source>
</evidence>
<protein>
    <submittedName>
        <fullName evidence="7">TauD/TfdA family dioxygenase</fullName>
    </submittedName>
</protein>
<evidence type="ECO:0000313" key="8">
    <source>
        <dbReference type="Proteomes" id="UP000218934"/>
    </source>
</evidence>
<reference evidence="7 8" key="1">
    <citation type="submission" date="2017-09" db="EMBL/GenBank/DDBJ databases">
        <title>The Catabolism of 3,6-Dichlorosalicylic acid is Initiated by the Cytochrome P450 Monooxygenase DsmABC in Rhizorhabdus dicambivorans Ndbn-20.</title>
        <authorList>
            <person name="Na L."/>
        </authorList>
    </citation>
    <scope>NUCLEOTIDE SEQUENCE [LARGE SCALE GENOMIC DNA]</scope>
    <source>
        <strain evidence="7 8">Ndbn-20m</strain>
    </source>
</reference>
<feature type="domain" description="TauD/TfdA-like" evidence="6">
    <location>
        <begin position="34"/>
        <end position="304"/>
    </location>
</feature>
<evidence type="ECO:0000256" key="4">
    <source>
        <dbReference type="ARBA" id="ARBA00023002"/>
    </source>
</evidence>
<sequence>MATLVKPAALTDNVLPPPIAAGLPMPKFKRIGVDPISGACGCEISGVDLRGPLDDETLAEVMKAFEQFTVIVFRDQDLTPDQHKAFSRYFGEITEIPQAPIYGEHRDMQEVRREAHEPESVVPSFEHFHTDSPFLLQPPKCVVMRALAVPQWGGDTAFSNAYLVYEHLSDSMKKVVDDLKVVYSGADLWKKNLSKAPDERMRLRESHDFTEDELTSIHPAVRVHPVTGRRAIFATTAYFKGFVGWSESESKALLEYLQGLAQHLHYHCRVKWKKDTLLVWDNRFTLHRGIHDFKYERRHLIRTTIKGERPIGPSDFKG</sequence>
<dbReference type="Proteomes" id="UP000218934">
    <property type="component" value="Unassembled WGS sequence"/>
</dbReference>
<dbReference type="EMBL" id="NWUF01000036">
    <property type="protein sequence ID" value="PCE40059.1"/>
    <property type="molecule type" value="Genomic_DNA"/>
</dbReference>
<name>A0A2A4FPM1_9SPHN</name>
<keyword evidence="8" id="KW-1185">Reference proteome</keyword>
<dbReference type="InterPro" id="IPR042098">
    <property type="entry name" value="TauD-like_sf"/>
</dbReference>
<evidence type="ECO:0000256" key="2">
    <source>
        <dbReference type="ARBA" id="ARBA00022723"/>
    </source>
</evidence>